<dbReference type="GO" id="GO:0005524">
    <property type="term" value="F:ATP binding"/>
    <property type="evidence" value="ECO:0007669"/>
    <property type="project" value="UniProtKB-KW"/>
</dbReference>
<dbReference type="EMBL" id="CABWIB010000001">
    <property type="protein sequence ID" value="VWL84963.1"/>
    <property type="molecule type" value="Genomic_DNA"/>
</dbReference>
<dbReference type="InterPro" id="IPR003593">
    <property type="entry name" value="AAA+_ATPase"/>
</dbReference>
<proteinExistence type="inferred from homology"/>
<sequence>MDSIRLKNVTKIYGDFCAINNLSFNIKKGDIVGIVGANGAGKTTLLEMMMGIRKPTKGKIELLGIDFKNNSKKVKNNIGVLLQEQCVYKDAKIIELFNFFHDLYPFSLNVEEVIEIVNLGKYINVKFKNLSGGLKQRTLLGLAIINNPEIIFLDEPTTGLDPDARRALWKSILKFKKENKTIILSSHYMDEVQKYCDEVIIIKNGNIVKKDKPINLINSVVKAKTLEDAYFYYAMGEEL</sequence>
<dbReference type="RefSeq" id="WP_156683007.1">
    <property type="nucleotide sequence ID" value="NZ_CABWIB010000001.1"/>
</dbReference>
<keyword evidence="3" id="KW-0547">Nucleotide-binding</keyword>
<dbReference type="Proteomes" id="UP000419017">
    <property type="component" value="Unassembled WGS sequence"/>
</dbReference>
<keyword evidence="2" id="KW-0813">Transport</keyword>
<protein>
    <recommendedName>
        <fullName evidence="5">ABC transporter domain-containing protein</fullName>
    </recommendedName>
</protein>
<dbReference type="AlphaFoldDB" id="A0A6I8M6H0"/>
<dbReference type="GO" id="GO:0016887">
    <property type="term" value="F:ATP hydrolysis activity"/>
    <property type="evidence" value="ECO:0007669"/>
    <property type="project" value="InterPro"/>
</dbReference>
<dbReference type="CDD" id="cd03230">
    <property type="entry name" value="ABC_DR_subfamily_A"/>
    <property type="match status" value="1"/>
</dbReference>
<dbReference type="InterPro" id="IPR003439">
    <property type="entry name" value="ABC_transporter-like_ATP-bd"/>
</dbReference>
<gene>
    <name evidence="6" type="ORF">OMES3154_00235</name>
</gene>
<dbReference type="InterPro" id="IPR027417">
    <property type="entry name" value="P-loop_NTPase"/>
</dbReference>
<organism evidence="6 7">
    <name type="scientific">Oceanivirga miroungae</name>
    <dbReference type="NCBI Taxonomy" id="1130046"/>
    <lineage>
        <taxon>Bacteria</taxon>
        <taxon>Fusobacteriati</taxon>
        <taxon>Fusobacteriota</taxon>
        <taxon>Fusobacteriia</taxon>
        <taxon>Fusobacteriales</taxon>
        <taxon>Leptotrichiaceae</taxon>
        <taxon>Oceanivirga</taxon>
    </lineage>
</organism>
<evidence type="ECO:0000259" key="5">
    <source>
        <dbReference type="PROSITE" id="PS50893"/>
    </source>
</evidence>
<feature type="domain" description="ABC transporter" evidence="5">
    <location>
        <begin position="4"/>
        <end position="229"/>
    </location>
</feature>
<dbReference type="PANTHER" id="PTHR42711:SF5">
    <property type="entry name" value="ABC TRANSPORTER ATP-BINDING PROTEIN NATA"/>
    <property type="match status" value="1"/>
</dbReference>
<dbReference type="SMART" id="SM00382">
    <property type="entry name" value="AAA"/>
    <property type="match status" value="1"/>
</dbReference>
<evidence type="ECO:0000256" key="4">
    <source>
        <dbReference type="ARBA" id="ARBA00022840"/>
    </source>
</evidence>
<evidence type="ECO:0000313" key="7">
    <source>
        <dbReference type="Proteomes" id="UP000419017"/>
    </source>
</evidence>
<dbReference type="InterPro" id="IPR050763">
    <property type="entry name" value="ABC_transporter_ATP-binding"/>
</dbReference>
<name>A0A6I8M6H0_9FUSO</name>
<dbReference type="PANTHER" id="PTHR42711">
    <property type="entry name" value="ABC TRANSPORTER ATP-BINDING PROTEIN"/>
    <property type="match status" value="1"/>
</dbReference>
<evidence type="ECO:0000256" key="2">
    <source>
        <dbReference type="ARBA" id="ARBA00022448"/>
    </source>
</evidence>
<evidence type="ECO:0000313" key="6">
    <source>
        <dbReference type="EMBL" id="VWL84963.1"/>
    </source>
</evidence>
<dbReference type="Pfam" id="PF00005">
    <property type="entry name" value="ABC_tran"/>
    <property type="match status" value="1"/>
</dbReference>
<accession>A0A6I8M6H0</accession>
<evidence type="ECO:0000256" key="1">
    <source>
        <dbReference type="ARBA" id="ARBA00005417"/>
    </source>
</evidence>
<dbReference type="PROSITE" id="PS50893">
    <property type="entry name" value="ABC_TRANSPORTER_2"/>
    <property type="match status" value="1"/>
</dbReference>
<reference evidence="6 7" key="1">
    <citation type="submission" date="2019-10" db="EMBL/GenBank/DDBJ databases">
        <authorList>
            <person name="Blom J."/>
        </authorList>
    </citation>
    <scope>NUCLEOTIDE SEQUENCE [LARGE SCALE GENOMIC DNA]</scope>
    <source>
        <strain evidence="6 7">ES3154-GLU</strain>
    </source>
</reference>
<dbReference type="Gene3D" id="3.40.50.300">
    <property type="entry name" value="P-loop containing nucleotide triphosphate hydrolases"/>
    <property type="match status" value="1"/>
</dbReference>
<evidence type="ECO:0000256" key="3">
    <source>
        <dbReference type="ARBA" id="ARBA00022741"/>
    </source>
</evidence>
<keyword evidence="4" id="KW-0067">ATP-binding</keyword>
<keyword evidence="7" id="KW-1185">Reference proteome</keyword>
<comment type="similarity">
    <text evidence="1">Belongs to the ABC transporter superfamily.</text>
</comment>
<dbReference type="SUPFAM" id="SSF52540">
    <property type="entry name" value="P-loop containing nucleoside triphosphate hydrolases"/>
    <property type="match status" value="1"/>
</dbReference>